<dbReference type="InterPro" id="IPR006311">
    <property type="entry name" value="TAT_signal"/>
</dbReference>
<dbReference type="Pfam" id="PF13462">
    <property type="entry name" value="Thioredoxin_4"/>
    <property type="match status" value="1"/>
</dbReference>
<comment type="caution">
    <text evidence="2">The sequence shown here is derived from an EMBL/GenBank/DDBJ whole genome shotgun (WGS) entry which is preliminary data.</text>
</comment>
<dbReference type="OrthoDB" id="9780147at2"/>
<dbReference type="Proteomes" id="UP000245137">
    <property type="component" value="Unassembled WGS sequence"/>
</dbReference>
<dbReference type="InterPro" id="IPR012336">
    <property type="entry name" value="Thioredoxin-like_fold"/>
</dbReference>
<dbReference type="Gene3D" id="3.40.30.10">
    <property type="entry name" value="Glutaredoxin"/>
    <property type="match status" value="1"/>
</dbReference>
<dbReference type="SUPFAM" id="SSF52833">
    <property type="entry name" value="Thioredoxin-like"/>
    <property type="match status" value="1"/>
</dbReference>
<dbReference type="RefSeq" id="WP_108916669.1">
    <property type="nucleotide sequence ID" value="NZ_BGJY01000003.1"/>
</dbReference>
<dbReference type="EMBL" id="PUIV01000007">
    <property type="protein sequence ID" value="PWB94585.1"/>
    <property type="molecule type" value="Genomic_DNA"/>
</dbReference>
<sequence length="239" mass="25266">MAEYEVLSPLARPFSRRALLGSLAAMTAASAARPARAQENNLFPIMADDGAPIANYRLPSELSPADLPGLLWHGPATADVVMFEFFDYNCPYCRKAAGDLDALLAKDKNVRLGLADNAMLGLGSFLAARVKQAVLRLYGPEKAYQFHKQLFAHRGAIDGMSALALAKAMGLDAAKIEESANSELIGGVVKRHVQLAADLGFAASPSFALSSIGVLGYPGPKSMARMIAASRKCDAPVCG</sequence>
<accession>A0A2U1SSK1</accession>
<reference evidence="2 3" key="1">
    <citation type="journal article" date="2018" name="Appl. Microbiol. Biotechnol.">
        <title>Co-cultivation of the strictly anaerobic methanogen Methanosarcina barkeri with aerobic methanotrophs in an oxygen-limited membrane bioreactor.</title>
        <authorList>
            <person name="In 't Zandt M.H."/>
            <person name="van den Bosch T.J.M."/>
            <person name="Rijkers R."/>
            <person name="van Kessel M.A.H.J."/>
            <person name="Jetten M.S.M."/>
            <person name="Welte C.U."/>
        </authorList>
    </citation>
    <scope>NUCLEOTIDE SEQUENCE [LARGE SCALE GENOMIC DNA]</scope>
    <source>
        <strain evidence="2 3">DSM 17706</strain>
    </source>
</reference>
<evidence type="ECO:0000313" key="3">
    <source>
        <dbReference type="Proteomes" id="UP000245137"/>
    </source>
</evidence>
<proteinExistence type="predicted"/>
<name>A0A2U1SSK1_METSR</name>
<gene>
    <name evidence="2" type="ORF">C5689_07615</name>
</gene>
<dbReference type="InterPro" id="IPR036249">
    <property type="entry name" value="Thioredoxin-like_sf"/>
</dbReference>
<feature type="domain" description="Thioredoxin-like fold" evidence="1">
    <location>
        <begin position="71"/>
        <end position="209"/>
    </location>
</feature>
<keyword evidence="3" id="KW-1185">Reference proteome</keyword>
<evidence type="ECO:0000259" key="1">
    <source>
        <dbReference type="Pfam" id="PF13462"/>
    </source>
</evidence>
<protein>
    <recommendedName>
        <fullName evidence="1">Thioredoxin-like fold domain-containing protein</fullName>
    </recommendedName>
</protein>
<dbReference type="PROSITE" id="PS51318">
    <property type="entry name" value="TAT"/>
    <property type="match status" value="1"/>
</dbReference>
<organism evidence="2 3">
    <name type="scientific">Methylosinus sporium</name>
    <dbReference type="NCBI Taxonomy" id="428"/>
    <lineage>
        <taxon>Bacteria</taxon>
        <taxon>Pseudomonadati</taxon>
        <taxon>Pseudomonadota</taxon>
        <taxon>Alphaproteobacteria</taxon>
        <taxon>Hyphomicrobiales</taxon>
        <taxon>Methylocystaceae</taxon>
        <taxon>Methylosinus</taxon>
    </lineage>
</organism>
<dbReference type="AlphaFoldDB" id="A0A2U1SSK1"/>
<evidence type="ECO:0000313" key="2">
    <source>
        <dbReference type="EMBL" id="PWB94585.1"/>
    </source>
</evidence>